<evidence type="ECO:0000313" key="14">
    <source>
        <dbReference type="EMBL" id="CAL1615194.1"/>
    </source>
</evidence>
<feature type="region of interest" description="Disordered" evidence="11">
    <location>
        <begin position="870"/>
        <end position="908"/>
    </location>
</feature>
<dbReference type="PROSITE" id="PS50002">
    <property type="entry name" value="SH3"/>
    <property type="match status" value="1"/>
</dbReference>
<evidence type="ECO:0000256" key="5">
    <source>
        <dbReference type="ARBA" id="ARBA00022737"/>
    </source>
</evidence>
<dbReference type="PROSITE" id="PS50297">
    <property type="entry name" value="ANK_REP_REGION"/>
    <property type="match status" value="5"/>
</dbReference>
<feature type="repeat" description="ANK" evidence="9">
    <location>
        <begin position="258"/>
        <end position="290"/>
    </location>
</feature>
<evidence type="ECO:0000256" key="9">
    <source>
        <dbReference type="PROSITE-ProRule" id="PRU00023"/>
    </source>
</evidence>
<dbReference type="InterPro" id="IPR035497">
    <property type="entry name" value="Caskin1/2_SAM_1"/>
</dbReference>
<accession>A0AAV2MP21</accession>
<feature type="repeat" description="ANK" evidence="9">
    <location>
        <begin position="290"/>
        <end position="322"/>
    </location>
</feature>
<reference evidence="14 15" key="1">
    <citation type="submission" date="2024-04" db="EMBL/GenBank/DDBJ databases">
        <authorList>
            <person name="Waldvogel A.-M."/>
            <person name="Schoenle A."/>
        </authorList>
    </citation>
    <scope>NUCLEOTIDE SEQUENCE [LARGE SCALE GENOMIC DNA]</scope>
</reference>
<feature type="compositionally biased region" description="Basic and acidic residues" evidence="11">
    <location>
        <begin position="1053"/>
        <end position="1065"/>
    </location>
</feature>
<dbReference type="PROSITE" id="PS50088">
    <property type="entry name" value="ANK_REPEAT"/>
    <property type="match status" value="5"/>
</dbReference>
<dbReference type="InterPro" id="IPR036770">
    <property type="entry name" value="Ankyrin_rpt-contain_sf"/>
</dbReference>
<gene>
    <name evidence="14" type="ORF">KC01_LOCUS41187</name>
</gene>
<comment type="subcellular location">
    <subcellularLocation>
        <location evidence="1">Cytoplasm</location>
    </subcellularLocation>
</comment>
<keyword evidence="5" id="KW-0677">Repeat</keyword>
<evidence type="ECO:0000256" key="6">
    <source>
        <dbReference type="ARBA" id="ARBA00023043"/>
    </source>
</evidence>
<name>A0AAV2MP21_KNICA</name>
<dbReference type="Gene3D" id="1.25.40.20">
    <property type="entry name" value="Ankyrin repeat-containing domain"/>
    <property type="match status" value="2"/>
</dbReference>
<dbReference type="PRINTS" id="PR01415">
    <property type="entry name" value="ANKYRIN"/>
</dbReference>
<feature type="region of interest" description="Disordered" evidence="11">
    <location>
        <begin position="993"/>
        <end position="1013"/>
    </location>
</feature>
<dbReference type="FunFam" id="1.25.40.20:FF:000053">
    <property type="entry name" value="caskin-2 isoform X1"/>
    <property type="match status" value="1"/>
</dbReference>
<dbReference type="InterPro" id="IPR001452">
    <property type="entry name" value="SH3_domain"/>
</dbReference>
<dbReference type="FunFam" id="1.25.40.20:FF:000042">
    <property type="entry name" value="caskin-2 isoform X2"/>
    <property type="match status" value="1"/>
</dbReference>
<feature type="compositionally biased region" description="Polar residues" evidence="11">
    <location>
        <begin position="997"/>
        <end position="1013"/>
    </location>
</feature>
<feature type="region of interest" description="Disordered" evidence="11">
    <location>
        <begin position="761"/>
        <end position="788"/>
    </location>
</feature>
<sequence>MDICVGGGGGVCYARNAAACCNWNPTKECVLLGTVPKRDARPLHHSPTMWLSAPRHHFTTSGFFQRVPLSVLTPELLPRLVFTVPHVTVNLAKPPQDATVELLGSTKRLNVNYQDADGFSALHHAALTGTLELLSLLLEAQATVDIKDINGMRPLHYAAWQGKADSVLLLLRSGAAVNSLSLDGQIPLHLSAQYGHYEVSEMLLQHQSNPCLRNKAKKTPLDLACEFGRLKVAQLLLSSNMVTALLEGEGGHDSLEPPATTPLHLAARNGHKDVIKLLLQAGIDINRSTKAGTSLHESALYGKTEVVRLLLDAGINVNVRNTYNQTALDIVNQFTTTSASREIKQLLREASSSMQVRAVKDYWNLHDPTALNLRAGDIVMVLEQPSDGRWKGHIHDPQRGTDRVGFFPPSVVEVLRSRGTGATLSRHASLPSPRAPQPEQLYPGACDPSGDRSSVGSGESVGSSRSAGSGQSSESGNKTNGAVRHHDPSKLAPPGGESADHTQSAGAEKPEGSAGVRGQVNGTPKKGFLRPEQILDGKDAEAIYQWLCEFQLEQYTSSFIDAGYDVPTISRMTPEDLTAIGVTKPGHRKKISLEISKLSIPEWLPDYTPSDLGEWLSVIGLPQYQRRLCENGYDSISIVKDITWEDLQEIGFTKLGHQKKLMLAVKRLCDLQRARALAEAAGGTLRRKPPAALELVAIEHGPQSHPHTNPPCDEPCPSPRSPRTLTSFQDSELSAELQTAMKGGNNGGGASEAFAIRGVASSSSKSVSEESIGMRSRGSGNSANSANSCQDVHENMNRLHEVSNRAFSDMTPPVTPGKTQRLAYPAVPPKAKHNLHPPPSPSSPTPIHKNFSFIPGHVLSRNLPGAVPILCPQPSGSSQKKRAQSLTRYAMSDGEPEEDDDEIAQRNTASSAVLPSYATLSRRTAKAIYNGVSHVSRSQSFAVRGKRKGPPPPPPKRLSSVTGMSALANGAEEATEAGVETESVGSVRSIAARLESESGSPSRRQDLSPTQVLSTQQVFQFPASKPVPVLGVRGLRRTGSEKVESSLNGLYEQKSERQSKSESPKRGSGGHLPFAEEGNLTIKQRPRANVPPSSPGPLQTPTSIEFNLKESDTVKRRHRRKDQRDSADEALMQNHEHRNCLRDVQNGVELPSDDESQRHVGVFQRVGSVGKGPKPPVSAKPLGPRKSSFSSSSKPNTPQKAAAMVPVGAHTAIPRLTSVQIHTVSTGGHQSSPKVVVVRPDQANTQKLHRILQSTGTQGPHISVVQSVAFASPDPPPPYPSAVRSCHTYRARTPEPPTPVACLEVLAQKRLEETSTSLEAALKVVENKLAQGSNAESGGSTVKAAGNILDDIGNMFDDLADQLDAMLE</sequence>
<evidence type="ECO:0000256" key="10">
    <source>
        <dbReference type="PROSITE-ProRule" id="PRU00192"/>
    </source>
</evidence>
<dbReference type="InterPro" id="IPR036028">
    <property type="entry name" value="SH3-like_dom_sf"/>
</dbReference>
<evidence type="ECO:0000259" key="13">
    <source>
        <dbReference type="PROSITE" id="PS50105"/>
    </source>
</evidence>
<evidence type="ECO:0000256" key="4">
    <source>
        <dbReference type="ARBA" id="ARBA00022553"/>
    </source>
</evidence>
<keyword evidence="2 10" id="KW-0728">SH3 domain</keyword>
<dbReference type="Gene3D" id="2.30.30.40">
    <property type="entry name" value="SH3 Domains"/>
    <property type="match status" value="1"/>
</dbReference>
<dbReference type="InterPro" id="IPR002110">
    <property type="entry name" value="Ankyrin_rpt"/>
</dbReference>
<evidence type="ECO:0000256" key="3">
    <source>
        <dbReference type="ARBA" id="ARBA00022490"/>
    </source>
</evidence>
<feature type="compositionally biased region" description="Low complexity" evidence="11">
    <location>
        <begin position="451"/>
        <end position="476"/>
    </location>
</feature>
<keyword evidence="3" id="KW-0963">Cytoplasm</keyword>
<keyword evidence="4" id="KW-0597">Phosphoprotein</keyword>
<feature type="compositionally biased region" description="Polar residues" evidence="11">
    <location>
        <begin position="1096"/>
        <end position="1105"/>
    </location>
</feature>
<keyword evidence="15" id="KW-1185">Reference proteome</keyword>
<evidence type="ECO:0000256" key="11">
    <source>
        <dbReference type="SAM" id="MobiDB-lite"/>
    </source>
</evidence>
<dbReference type="SUPFAM" id="SSF48403">
    <property type="entry name" value="Ankyrin repeat"/>
    <property type="match status" value="1"/>
</dbReference>
<dbReference type="InterPro" id="IPR032117">
    <property type="entry name" value="Caskin_C"/>
</dbReference>
<dbReference type="PROSITE" id="PS50105">
    <property type="entry name" value="SAM_DOMAIN"/>
    <property type="match status" value="2"/>
</dbReference>
<dbReference type="Pfam" id="PF12796">
    <property type="entry name" value="Ank_2"/>
    <property type="match status" value="2"/>
</dbReference>
<evidence type="ECO:0000259" key="12">
    <source>
        <dbReference type="PROSITE" id="PS50002"/>
    </source>
</evidence>
<feature type="domain" description="SAM" evidence="13">
    <location>
        <begin position="538"/>
        <end position="601"/>
    </location>
</feature>
<evidence type="ECO:0000256" key="1">
    <source>
        <dbReference type="ARBA" id="ARBA00004496"/>
    </source>
</evidence>
<feature type="region of interest" description="Disordered" evidence="11">
    <location>
        <begin position="1165"/>
        <end position="1201"/>
    </location>
</feature>
<protein>
    <recommendedName>
        <fullName evidence="8">Caskin-2</fullName>
    </recommendedName>
</protein>
<dbReference type="SMART" id="SM00454">
    <property type="entry name" value="SAM"/>
    <property type="match status" value="2"/>
</dbReference>
<dbReference type="Pfam" id="PF00023">
    <property type="entry name" value="Ank"/>
    <property type="match status" value="1"/>
</dbReference>
<feature type="repeat" description="ANK" evidence="9">
    <location>
        <begin position="117"/>
        <end position="149"/>
    </location>
</feature>
<dbReference type="InterPro" id="IPR001660">
    <property type="entry name" value="SAM"/>
</dbReference>
<feature type="region of interest" description="Disordered" evidence="11">
    <location>
        <begin position="423"/>
        <end position="532"/>
    </location>
</feature>
<dbReference type="InterPro" id="IPR035498">
    <property type="entry name" value="Caskin1/2_SAM_2"/>
</dbReference>
<evidence type="ECO:0000313" key="15">
    <source>
        <dbReference type="Proteomes" id="UP001497482"/>
    </source>
</evidence>
<dbReference type="FunFam" id="2.30.30.40:FF:000062">
    <property type="entry name" value="caskin-2 isoform X1"/>
    <property type="match status" value="1"/>
</dbReference>
<feature type="region of interest" description="Disordered" evidence="11">
    <location>
        <begin position="701"/>
        <end position="726"/>
    </location>
</feature>
<organism evidence="14 15">
    <name type="scientific">Knipowitschia caucasica</name>
    <name type="common">Caucasian dwarf goby</name>
    <name type="synonym">Pomatoschistus caucasicus</name>
    <dbReference type="NCBI Taxonomy" id="637954"/>
    <lineage>
        <taxon>Eukaryota</taxon>
        <taxon>Metazoa</taxon>
        <taxon>Chordata</taxon>
        <taxon>Craniata</taxon>
        <taxon>Vertebrata</taxon>
        <taxon>Euteleostomi</taxon>
        <taxon>Actinopterygii</taxon>
        <taxon>Neopterygii</taxon>
        <taxon>Teleostei</taxon>
        <taxon>Neoteleostei</taxon>
        <taxon>Acanthomorphata</taxon>
        <taxon>Gobiaria</taxon>
        <taxon>Gobiiformes</taxon>
        <taxon>Gobioidei</taxon>
        <taxon>Gobiidae</taxon>
        <taxon>Gobiinae</taxon>
        <taxon>Knipowitschia</taxon>
    </lineage>
</organism>
<dbReference type="PANTHER" id="PTHR24174:SF18">
    <property type="entry name" value="CASKIN-2"/>
    <property type="match status" value="1"/>
</dbReference>
<dbReference type="CDD" id="cd09497">
    <property type="entry name" value="SAM_caskin1_2_repeat1"/>
    <property type="match status" value="1"/>
</dbReference>
<dbReference type="Gene3D" id="1.10.150.50">
    <property type="entry name" value="Transcription Factor, Ets-1"/>
    <property type="match status" value="2"/>
</dbReference>
<feature type="compositionally biased region" description="Pro residues" evidence="11">
    <location>
        <begin position="708"/>
        <end position="720"/>
    </location>
</feature>
<dbReference type="SUPFAM" id="SSF50044">
    <property type="entry name" value="SH3-domain"/>
    <property type="match status" value="1"/>
</dbReference>
<dbReference type="Pfam" id="PF16632">
    <property type="entry name" value="Caskin-tail"/>
    <property type="match status" value="1"/>
</dbReference>
<dbReference type="PANTHER" id="PTHR24174">
    <property type="entry name" value="ANKYRIN REPEAT AND STERILE ALPHA MOTIF DOMAIN-CONTAINING PROTEIN 1"/>
    <property type="match status" value="1"/>
</dbReference>
<feature type="region of interest" description="Disordered" evidence="11">
    <location>
        <begin position="828"/>
        <end position="849"/>
    </location>
</feature>
<feature type="domain" description="SH3" evidence="12">
    <location>
        <begin position="351"/>
        <end position="417"/>
    </location>
</feature>
<dbReference type="GO" id="GO:0005737">
    <property type="term" value="C:cytoplasm"/>
    <property type="evidence" value="ECO:0007669"/>
    <property type="project" value="UniProtKB-SubCell"/>
</dbReference>
<feature type="domain" description="SAM" evidence="13">
    <location>
        <begin position="607"/>
        <end position="671"/>
    </location>
</feature>
<dbReference type="FunFam" id="1.10.150.50:FF:000028">
    <property type="entry name" value="caskin-2 isoform X2"/>
    <property type="match status" value="1"/>
</dbReference>
<feature type="region of interest" description="Disordered" evidence="11">
    <location>
        <begin position="1040"/>
        <end position="1140"/>
    </location>
</feature>
<feature type="region of interest" description="Disordered" evidence="11">
    <location>
        <begin position="938"/>
        <end position="960"/>
    </location>
</feature>
<dbReference type="SMART" id="SM00326">
    <property type="entry name" value="SH3"/>
    <property type="match status" value="1"/>
</dbReference>
<evidence type="ECO:0000256" key="8">
    <source>
        <dbReference type="ARBA" id="ARBA00073385"/>
    </source>
</evidence>
<evidence type="ECO:0000256" key="7">
    <source>
        <dbReference type="ARBA" id="ARBA00064417"/>
    </source>
</evidence>
<dbReference type="EMBL" id="OZ035831">
    <property type="protein sequence ID" value="CAL1615194.1"/>
    <property type="molecule type" value="Genomic_DNA"/>
</dbReference>
<feature type="repeat" description="ANK" evidence="9">
    <location>
        <begin position="150"/>
        <end position="182"/>
    </location>
</feature>
<evidence type="ECO:0000256" key="2">
    <source>
        <dbReference type="ARBA" id="ARBA00022443"/>
    </source>
</evidence>
<comment type="subunit">
    <text evidence="7">May not bind CASK.</text>
</comment>
<dbReference type="InterPro" id="IPR013761">
    <property type="entry name" value="SAM/pointed_sf"/>
</dbReference>
<keyword evidence="6 9" id="KW-0040">ANK repeat</keyword>
<dbReference type="SUPFAM" id="SSF47769">
    <property type="entry name" value="SAM/Pointed domain"/>
    <property type="match status" value="2"/>
</dbReference>
<dbReference type="InterPro" id="IPR033635">
    <property type="entry name" value="ANKS1/Caskin"/>
</dbReference>
<dbReference type="CDD" id="cd09498">
    <property type="entry name" value="SAM_caskin1_2_repeat2"/>
    <property type="match status" value="1"/>
</dbReference>
<feature type="repeat" description="ANK" evidence="9">
    <location>
        <begin position="183"/>
        <end position="215"/>
    </location>
</feature>
<dbReference type="Pfam" id="PF16907">
    <property type="entry name" value="Caskin-Pro-rich"/>
    <property type="match status" value="1"/>
</dbReference>
<dbReference type="Pfam" id="PF07653">
    <property type="entry name" value="SH3_2"/>
    <property type="match status" value="1"/>
</dbReference>
<proteinExistence type="predicted"/>
<dbReference type="SMART" id="SM00248">
    <property type="entry name" value="ANK"/>
    <property type="match status" value="6"/>
</dbReference>
<dbReference type="Proteomes" id="UP001497482">
    <property type="component" value="Chromosome 9"/>
</dbReference>
<dbReference type="FunFam" id="1.10.150.50:FF:000032">
    <property type="entry name" value="caskin-1 isoform X1"/>
    <property type="match status" value="1"/>
</dbReference>
<dbReference type="Pfam" id="PF00536">
    <property type="entry name" value="SAM_1"/>
    <property type="match status" value="2"/>
</dbReference>